<dbReference type="Gene3D" id="3.40.50.300">
    <property type="entry name" value="P-loop containing nucleotide triphosphate hydrolases"/>
    <property type="match status" value="2"/>
</dbReference>
<dbReference type="SMART" id="SM00173">
    <property type="entry name" value="RAS"/>
    <property type="match status" value="1"/>
</dbReference>
<dbReference type="InterPro" id="IPR023394">
    <property type="entry name" value="Sec7_C_sf"/>
</dbReference>
<dbReference type="InterPro" id="IPR035999">
    <property type="entry name" value="Sec7_dom_sf"/>
</dbReference>
<dbReference type="EMBL" id="JAOPGA020001816">
    <property type="protein sequence ID" value="KAL0491565.1"/>
    <property type="molecule type" value="Genomic_DNA"/>
</dbReference>
<feature type="compositionally biased region" description="Low complexity" evidence="1">
    <location>
        <begin position="653"/>
        <end position="675"/>
    </location>
</feature>
<feature type="region of interest" description="Disordered" evidence="1">
    <location>
        <begin position="539"/>
        <end position="569"/>
    </location>
</feature>
<dbReference type="Pfam" id="PF01369">
    <property type="entry name" value="Sec7"/>
    <property type="match status" value="1"/>
</dbReference>
<feature type="compositionally biased region" description="Polar residues" evidence="1">
    <location>
        <begin position="539"/>
        <end position="557"/>
    </location>
</feature>
<evidence type="ECO:0000259" key="2">
    <source>
        <dbReference type="PROSITE" id="PS50190"/>
    </source>
</evidence>
<reference evidence="3 4" key="1">
    <citation type="submission" date="2024-03" db="EMBL/GenBank/DDBJ databases">
        <title>The Acrasis kona genome and developmental transcriptomes reveal deep origins of eukaryotic multicellular pathways.</title>
        <authorList>
            <person name="Sheikh S."/>
            <person name="Fu C.-J."/>
            <person name="Brown M.W."/>
            <person name="Baldauf S.L."/>
        </authorList>
    </citation>
    <scope>NUCLEOTIDE SEQUENCE [LARGE SCALE GENOMIC DNA]</scope>
    <source>
        <strain evidence="3 4">ATCC MYA-3509</strain>
    </source>
</reference>
<evidence type="ECO:0000313" key="3">
    <source>
        <dbReference type="EMBL" id="KAL0491565.1"/>
    </source>
</evidence>
<dbReference type="GO" id="GO:0032012">
    <property type="term" value="P:regulation of ARF protein signal transduction"/>
    <property type="evidence" value="ECO:0007669"/>
    <property type="project" value="InterPro"/>
</dbReference>
<feature type="compositionally biased region" description="Basic residues" evidence="1">
    <location>
        <begin position="1097"/>
        <end position="1110"/>
    </location>
</feature>
<dbReference type="InterPro" id="IPR000904">
    <property type="entry name" value="Sec7_dom"/>
</dbReference>
<dbReference type="GO" id="GO:0005085">
    <property type="term" value="F:guanyl-nucleotide exchange factor activity"/>
    <property type="evidence" value="ECO:0007669"/>
    <property type="project" value="InterPro"/>
</dbReference>
<feature type="compositionally biased region" description="Polar residues" evidence="1">
    <location>
        <begin position="61"/>
        <end position="81"/>
    </location>
</feature>
<feature type="compositionally biased region" description="Acidic residues" evidence="1">
    <location>
        <begin position="558"/>
        <end position="569"/>
    </location>
</feature>
<feature type="compositionally biased region" description="Low complexity" evidence="1">
    <location>
        <begin position="1077"/>
        <end position="1095"/>
    </location>
</feature>
<dbReference type="InterPro" id="IPR027417">
    <property type="entry name" value="P-loop_NTPase"/>
</dbReference>
<feature type="region of interest" description="Disordered" evidence="1">
    <location>
        <begin position="637"/>
        <end position="702"/>
    </location>
</feature>
<evidence type="ECO:0000313" key="4">
    <source>
        <dbReference type="Proteomes" id="UP001431209"/>
    </source>
</evidence>
<dbReference type="PANTHER" id="PTHR10663">
    <property type="entry name" value="GUANYL-NUCLEOTIDE EXCHANGE FACTOR"/>
    <property type="match status" value="1"/>
</dbReference>
<dbReference type="GO" id="GO:0003924">
    <property type="term" value="F:GTPase activity"/>
    <property type="evidence" value="ECO:0007669"/>
    <property type="project" value="InterPro"/>
</dbReference>
<dbReference type="Proteomes" id="UP001431209">
    <property type="component" value="Unassembled WGS sequence"/>
</dbReference>
<dbReference type="SUPFAM" id="SSF52540">
    <property type="entry name" value="P-loop containing nucleoside triphosphate hydrolases"/>
    <property type="match status" value="2"/>
</dbReference>
<protein>
    <submittedName>
        <fullName evidence="3">ArfGEF</fullName>
    </submittedName>
</protein>
<accession>A0AAW2ZRY8</accession>
<name>A0AAW2ZRY8_9EUKA</name>
<evidence type="ECO:0000256" key="1">
    <source>
        <dbReference type="SAM" id="MobiDB-lite"/>
    </source>
</evidence>
<dbReference type="Gene3D" id="1.10.1000.11">
    <property type="entry name" value="Arf Nucleotide-binding Site Opener,domain 2"/>
    <property type="match status" value="1"/>
</dbReference>
<feature type="region of interest" description="Disordered" evidence="1">
    <location>
        <begin position="1"/>
        <end position="115"/>
    </location>
</feature>
<keyword evidence="4" id="KW-1185">Reference proteome</keyword>
<feature type="compositionally biased region" description="Polar residues" evidence="1">
    <location>
        <begin position="17"/>
        <end position="27"/>
    </location>
</feature>
<feature type="region of interest" description="Disordered" evidence="1">
    <location>
        <begin position="1071"/>
        <end position="1115"/>
    </location>
</feature>
<gene>
    <name evidence="3" type="ORF">AKO1_000009</name>
</gene>
<proteinExistence type="predicted"/>
<feature type="compositionally biased region" description="Polar residues" evidence="1">
    <location>
        <begin position="676"/>
        <end position="696"/>
    </location>
</feature>
<dbReference type="PROSITE" id="PS50190">
    <property type="entry name" value="SEC7"/>
    <property type="match status" value="1"/>
</dbReference>
<dbReference type="SMART" id="SM00222">
    <property type="entry name" value="Sec7"/>
    <property type="match status" value="1"/>
</dbReference>
<feature type="region of interest" description="Disordered" evidence="1">
    <location>
        <begin position="397"/>
        <end position="440"/>
    </location>
</feature>
<sequence>MKLDGAPSPRDDDESSDVNSAPVSPSNLFKKPSPWVTQGIGRTPPKPTPPPRTYSDESRKSPNPQDEQAISDFSTRSTSPNKVEAPLTKAKNVTSPNTKDKNKSSMKKAPKKEAKVDKTKRIVVIGCRDVGKTSLTFRFIHNEFFYYDQLRMKRSTSESDLQRVANFDELSERKKYNLEPDDTEIKEQKELLESFGCKVQTPLPSTPSTVSSFDVMERSRPPAIQLDLMSSNMTDESSQLSTSNLMTPNSPPVRSPSVDIEVIANRMNLPDMRVMPSDSQQTVQLKNFVLQLTEELYKSNKEREDLAEMWKLLRADKLLIEEQYERVEAELSHLRYIHSQIGELLKFGNNFDPSATQTTVAKLDNNNSLKVTSPTLSTTSTTSTTGSVLTIMTPMKPTSFQSPTHSRNPSLYASHSFATTNHDSSNNNMSPMRPPLTPKNNRSMPAHMRRASMQIVAGNLLQDEISEEIRKFDAEAELALTNEPAVLNLEQLEQEEFAREVAKHNQMDQEAAAEMNDIMMDFAVQTKSESPAKDATLRTQTLSDMNTENSSDLADNVTDNETDESASEYDFDDIDTCSFTDRLLTPTTTHHDLDIERSRSQSHCPVRIPAQKNIRKLELKTPPTKSPLMRQVSAVTLSSPSHAMTPHLQHANSTSSMNTPSSTTSATSTSTTITTGNNQDNHGALLSSQSTNTPPGSNEPDRLLRHMMGEMVSPSFILSEGIRRFNKSIDKPQQGLLYLQQMNILTPGDWSDDHVTKCMARFLSTCNNLSKAQVGLLLGNPKNEKLLSEYVSHHANHLYANQKFDYCLRHFFSLFKLPLEGQQVTRVCEEFANAYVRCNPHGPLKDPSDTFLVVACLLMVNQELHNPKSTTKMTRQQFLDIFKLADIPSAFLTEIYDNIKKKAMVLEDEDVHVAEAGVNQYEDEEGELLINDDTIEHYLLMENRRRPPSQSMIAAHQEQDRIGVMGSNIAAIAAATALSQKRPNDGDPVTFLFKVKMMMRNKLRHFQIKDSDPDLVLENNMLKRSNFLDREIAKGHFFLVTYSVTDAHTFKIAQCLIDRILEMKRNGDGGGGGDLGSVGSTSSNGSGVNGSSNNNQVRKKKKTAAKHSQHSHQQSITDLINEELDSNQEQDPNDELILLVGCKCDDVANRQVTYRQGVDYALQKAIAFYEVSSMDNHKQKIRGLFMSAFESILRAERTKRDDSMNKNRMMLKSMNIEQLLNQPKCYID</sequence>
<organism evidence="3 4">
    <name type="scientific">Acrasis kona</name>
    <dbReference type="NCBI Taxonomy" id="1008807"/>
    <lineage>
        <taxon>Eukaryota</taxon>
        <taxon>Discoba</taxon>
        <taxon>Heterolobosea</taxon>
        <taxon>Tetramitia</taxon>
        <taxon>Eutetramitia</taxon>
        <taxon>Acrasidae</taxon>
        <taxon>Acrasis</taxon>
    </lineage>
</organism>
<comment type="caution">
    <text evidence="3">The sequence shown here is derived from an EMBL/GenBank/DDBJ whole genome shotgun (WGS) entry which is preliminary data.</text>
</comment>
<dbReference type="InterPro" id="IPR001806">
    <property type="entry name" value="Small_GTPase"/>
</dbReference>
<feature type="domain" description="SEC7" evidence="2">
    <location>
        <begin position="718"/>
        <end position="902"/>
    </location>
</feature>
<dbReference type="SUPFAM" id="SSF48425">
    <property type="entry name" value="Sec7 domain"/>
    <property type="match status" value="1"/>
</dbReference>
<dbReference type="Gene3D" id="1.10.220.20">
    <property type="match status" value="1"/>
</dbReference>
<dbReference type="Pfam" id="PF00071">
    <property type="entry name" value="Ras"/>
    <property type="match status" value="1"/>
</dbReference>
<dbReference type="PANTHER" id="PTHR10663:SF372">
    <property type="entry name" value="F-BOX ONLY PROTEIN 8"/>
    <property type="match status" value="1"/>
</dbReference>
<dbReference type="AlphaFoldDB" id="A0AAW2ZRY8"/>
<dbReference type="GO" id="GO:0005525">
    <property type="term" value="F:GTP binding"/>
    <property type="evidence" value="ECO:0007669"/>
    <property type="project" value="InterPro"/>
</dbReference>
<feature type="compositionally biased region" description="Polar residues" evidence="1">
    <location>
        <begin position="397"/>
        <end position="430"/>
    </location>
</feature>